<accession>Q4PMY8</accession>
<dbReference type="VEuPathDB" id="VectorBase:ISCP_018077"/>
<keyword evidence="3" id="KW-0732">Signal</keyword>
<evidence type="ECO:0000256" key="3">
    <source>
        <dbReference type="ARBA" id="ARBA00022729"/>
    </source>
</evidence>
<dbReference type="GO" id="GO:0005576">
    <property type="term" value="C:extracellular region"/>
    <property type="evidence" value="ECO:0007669"/>
    <property type="project" value="UniProtKB-SubCell"/>
</dbReference>
<reference evidence="6" key="2">
    <citation type="journal article" date="2006" name="Insect Biochem. Mol. Biol.">
        <title>An annotated catalog of salivary gland transcripts from Ixodes scapularis ticks.</title>
        <authorList>
            <person name="Ribeiro J.M."/>
            <person name="Alarcon-Chaidez F."/>
            <person name="Francischetti I.M."/>
            <person name="Mans B.J."/>
            <person name="Mather T.N."/>
            <person name="Valenzuela J.G."/>
            <person name="Wikel S.K."/>
        </authorList>
    </citation>
    <scope>NUCLEOTIDE SEQUENCE</scope>
    <source>
        <strain evidence="6">IS-6-12L-5-100-92-7</strain>
        <tissue evidence="6">Salivary glands</tissue>
    </source>
</reference>
<evidence type="ECO:0000256" key="2">
    <source>
        <dbReference type="ARBA" id="ARBA00022525"/>
    </source>
</evidence>
<organism evidence="6">
    <name type="scientific">Ixodes scapularis</name>
    <name type="common">Black-legged tick</name>
    <name type="synonym">Deer tick</name>
    <dbReference type="NCBI Taxonomy" id="6945"/>
    <lineage>
        <taxon>Eukaryota</taxon>
        <taxon>Metazoa</taxon>
        <taxon>Ecdysozoa</taxon>
        <taxon>Arthropoda</taxon>
        <taxon>Chelicerata</taxon>
        <taxon>Arachnida</taxon>
        <taxon>Acari</taxon>
        <taxon>Parasitiformes</taxon>
        <taxon>Ixodida</taxon>
        <taxon>Ixodoidea</taxon>
        <taxon>Ixodidae</taxon>
        <taxon>Ixodinae</taxon>
        <taxon>Ixodes</taxon>
    </lineage>
</organism>
<dbReference type="InterPro" id="IPR021971">
    <property type="entry name" value="Salp15"/>
</dbReference>
<comment type="similarity">
    <text evidence="5">Belongs to the salp15 family.</text>
</comment>
<dbReference type="Pfam" id="PF12115">
    <property type="entry name" value="Salp15"/>
    <property type="match status" value="1"/>
</dbReference>
<sequence>MKNTGHLFFIMRTTRLILAMFVLFTIRKPTVASVAIRGAEYMAPNCETKIKDLCKNTSPGELQEVTVSPHECKVTCTYRPHSEPDIVVVNDMLVRNRKHEQVTLPEGMPCAFGAICDSKGRCICEFCNKNINNNMPR</sequence>
<name>Q4PMY8_IXOSC</name>
<reference evidence="6" key="1">
    <citation type="submission" date="2005-05" db="EMBL/GenBank/DDBJ databases">
        <authorList>
            <person name="Tseng H.-P."/>
            <person name="Hseu T.-H."/>
            <person name="Buhler D.R."/>
            <person name="Wang W.-D."/>
            <person name="Tsai H.-L."/>
            <person name="Hu C.-H."/>
        </authorList>
    </citation>
    <scope>NUCLEOTIDE SEQUENCE</scope>
    <source>
        <strain evidence="6">IS-6-12L-5-100-92-7</strain>
        <tissue evidence="6">Salivary glands</tissue>
    </source>
</reference>
<evidence type="ECO:0000256" key="1">
    <source>
        <dbReference type="ARBA" id="ARBA00004613"/>
    </source>
</evidence>
<comment type="subcellular location">
    <subcellularLocation>
        <location evidence="1">Secreted</location>
    </subcellularLocation>
</comment>
<dbReference type="AlphaFoldDB" id="Q4PMY8"/>
<evidence type="ECO:0000313" key="6">
    <source>
        <dbReference type="EMBL" id="AAY66622.1"/>
    </source>
</evidence>
<evidence type="ECO:0000256" key="4">
    <source>
        <dbReference type="ARBA" id="ARBA00023180"/>
    </source>
</evidence>
<evidence type="ECO:0000256" key="5">
    <source>
        <dbReference type="ARBA" id="ARBA00034321"/>
    </source>
</evidence>
<proteinExistence type="evidence at transcript level"/>
<dbReference type="EMBL" id="DQ065985">
    <property type="protein sequence ID" value="AAY66622.1"/>
    <property type="molecule type" value="mRNA"/>
</dbReference>
<keyword evidence="2" id="KW-0964">Secreted</keyword>
<protein>
    <submittedName>
        <fullName evidence="6">Putative secreted protein</fullName>
    </submittedName>
</protein>
<keyword evidence="4" id="KW-0325">Glycoprotein</keyword>